<comment type="caution">
    <text evidence="2">The sequence shown here is derived from an EMBL/GenBank/DDBJ whole genome shotgun (WGS) entry which is preliminary data.</text>
</comment>
<name>A0A2H6K997_9APIC</name>
<accession>A0A2H6K997</accession>
<feature type="compositionally biased region" description="Polar residues" evidence="1">
    <location>
        <begin position="11"/>
        <end position="23"/>
    </location>
</feature>
<gene>
    <name evidence="2" type="ORF">BOVATA_010750</name>
</gene>
<dbReference type="AlphaFoldDB" id="A0A2H6K997"/>
<evidence type="ECO:0000313" key="3">
    <source>
        <dbReference type="Proteomes" id="UP000236319"/>
    </source>
</evidence>
<dbReference type="EMBL" id="BDSA01000001">
    <property type="protein sequence ID" value="GBE59582.1"/>
    <property type="molecule type" value="Genomic_DNA"/>
</dbReference>
<dbReference type="VEuPathDB" id="PiroplasmaDB:BOVATA_010750"/>
<keyword evidence="3" id="KW-1185">Reference proteome</keyword>
<sequence>MMRVTADQGPNKASQAAVTDRVTSNVRCRDKASLTSNPGCELPLFGVPRHAGPTARPWPARSRPVSRRRRPPGPVRLPSAATIQIRRQDLCNTYNNRLRQPGEASIRSRSYFVVNIREYPANYGESLRARNAERAQGKSIAVGASVLLLDGCRCLFRRLVSPSIRKSM</sequence>
<dbReference type="GO" id="GO:0016740">
    <property type="term" value="F:transferase activity"/>
    <property type="evidence" value="ECO:0007669"/>
    <property type="project" value="UniProtKB-KW"/>
</dbReference>
<dbReference type="RefSeq" id="XP_028865825.1">
    <property type="nucleotide sequence ID" value="XM_029009992.1"/>
</dbReference>
<protein>
    <submittedName>
        <fullName evidence="2">3-phosphoshikimate 1-carboxyvinyltransferase, putative</fullName>
    </submittedName>
</protein>
<dbReference type="GeneID" id="39873352"/>
<dbReference type="Proteomes" id="UP000236319">
    <property type="component" value="Unassembled WGS sequence"/>
</dbReference>
<keyword evidence="2" id="KW-0808">Transferase</keyword>
<proteinExistence type="predicted"/>
<evidence type="ECO:0000256" key="1">
    <source>
        <dbReference type="SAM" id="MobiDB-lite"/>
    </source>
</evidence>
<feature type="region of interest" description="Disordered" evidence="1">
    <location>
        <begin position="1"/>
        <end position="23"/>
    </location>
</feature>
<feature type="region of interest" description="Disordered" evidence="1">
    <location>
        <begin position="47"/>
        <end position="77"/>
    </location>
</feature>
<evidence type="ECO:0000313" key="2">
    <source>
        <dbReference type="EMBL" id="GBE59582.1"/>
    </source>
</evidence>
<reference evidence="2 3" key="1">
    <citation type="journal article" date="2017" name="BMC Genomics">
        <title>Whole-genome assembly of Babesia ovata and comparative genomics between closely related pathogens.</title>
        <authorList>
            <person name="Yamagishi J."/>
            <person name="Asada M."/>
            <person name="Hakimi H."/>
            <person name="Tanaka T.Q."/>
            <person name="Sugimoto C."/>
            <person name="Kawazu S."/>
        </authorList>
    </citation>
    <scope>NUCLEOTIDE SEQUENCE [LARGE SCALE GENOMIC DNA]</scope>
    <source>
        <strain evidence="2 3">Miyake</strain>
    </source>
</reference>
<organism evidence="2 3">
    <name type="scientific">Babesia ovata</name>
    <dbReference type="NCBI Taxonomy" id="189622"/>
    <lineage>
        <taxon>Eukaryota</taxon>
        <taxon>Sar</taxon>
        <taxon>Alveolata</taxon>
        <taxon>Apicomplexa</taxon>
        <taxon>Aconoidasida</taxon>
        <taxon>Piroplasmida</taxon>
        <taxon>Babesiidae</taxon>
        <taxon>Babesia</taxon>
    </lineage>
</organism>